<feature type="region of interest" description="Disordered" evidence="1">
    <location>
        <begin position="76"/>
        <end position="110"/>
    </location>
</feature>
<protein>
    <submittedName>
        <fullName evidence="2">Uncharacterized protein</fullName>
    </submittedName>
</protein>
<reference evidence="2" key="1">
    <citation type="submission" date="2015-04" db="UniProtKB">
        <authorList>
            <consortium name="EnsemblPlants"/>
        </authorList>
    </citation>
    <scope>IDENTIFICATION</scope>
    <source>
        <strain evidence="2">SL10</strain>
    </source>
</reference>
<proteinExistence type="predicted"/>
<dbReference type="EnsemblPlants" id="ONIVA09G10040.1">
    <property type="protein sequence ID" value="ONIVA09G10040.1"/>
    <property type="gene ID" value="ONIVA09G10040"/>
</dbReference>
<keyword evidence="3" id="KW-1185">Reference proteome</keyword>
<feature type="region of interest" description="Disordered" evidence="1">
    <location>
        <begin position="23"/>
        <end position="63"/>
    </location>
</feature>
<evidence type="ECO:0000313" key="2">
    <source>
        <dbReference type="EnsemblPlants" id="ONIVA09G10040.1"/>
    </source>
</evidence>
<name>A0A0E0IJL4_ORYNI</name>
<evidence type="ECO:0000256" key="1">
    <source>
        <dbReference type="SAM" id="MobiDB-lite"/>
    </source>
</evidence>
<dbReference type="AlphaFoldDB" id="A0A0E0IJL4"/>
<sequence>MPPSSSPHDGADKLANGVASLAAAGSPNLAMGATTQWIRTRPRRRRPAPPTTARTSSPRARARRILRRGTAVATDLTTTRKTAKRWRGVATTTAADLARRRRPQRDGDLG</sequence>
<dbReference type="HOGENOM" id="CLU_2175093_0_0_1"/>
<reference evidence="2" key="2">
    <citation type="submission" date="2018-04" db="EMBL/GenBank/DDBJ databases">
        <title>OnivRS2 (Oryza nivara Reference Sequence Version 2).</title>
        <authorList>
            <person name="Zhang J."/>
            <person name="Kudrna D."/>
            <person name="Lee S."/>
            <person name="Talag J."/>
            <person name="Rajasekar S."/>
            <person name="Welchert J."/>
            <person name="Hsing Y.-I."/>
            <person name="Wing R.A."/>
        </authorList>
    </citation>
    <scope>NUCLEOTIDE SEQUENCE [LARGE SCALE GENOMIC DNA]</scope>
    <source>
        <strain evidence="2">SL10</strain>
    </source>
</reference>
<evidence type="ECO:0000313" key="3">
    <source>
        <dbReference type="Proteomes" id="UP000006591"/>
    </source>
</evidence>
<dbReference type="Proteomes" id="UP000006591">
    <property type="component" value="Chromosome 9"/>
</dbReference>
<accession>A0A0E0IJL4</accession>
<dbReference type="Gramene" id="ONIVA09G10040.1">
    <property type="protein sequence ID" value="ONIVA09G10040.1"/>
    <property type="gene ID" value="ONIVA09G10040"/>
</dbReference>
<organism evidence="2">
    <name type="scientific">Oryza nivara</name>
    <name type="common">Indian wild rice</name>
    <name type="synonym">Oryza sativa f. spontanea</name>
    <dbReference type="NCBI Taxonomy" id="4536"/>
    <lineage>
        <taxon>Eukaryota</taxon>
        <taxon>Viridiplantae</taxon>
        <taxon>Streptophyta</taxon>
        <taxon>Embryophyta</taxon>
        <taxon>Tracheophyta</taxon>
        <taxon>Spermatophyta</taxon>
        <taxon>Magnoliopsida</taxon>
        <taxon>Liliopsida</taxon>
        <taxon>Poales</taxon>
        <taxon>Poaceae</taxon>
        <taxon>BOP clade</taxon>
        <taxon>Oryzoideae</taxon>
        <taxon>Oryzeae</taxon>
        <taxon>Oryzinae</taxon>
        <taxon>Oryza</taxon>
    </lineage>
</organism>